<protein>
    <submittedName>
        <fullName evidence="3">Gastrula-specific protein 17-like</fullName>
    </submittedName>
</protein>
<dbReference type="CTD" id="108702494"/>
<sequence>MDQNTEQRLRSSRIKEMSQNLDTQALAGCGGPHNASPTSRHRSPKVWNSTQTSLDRGPSQRRRSPTPDQNMNPNRCRQPWKDWSPGRWQLFQNQRRSWGWSPTSPTFAPRYNSSTEPKPFFREPRGGIKQVHGNHQTARDISHYYSPSMIKDPWAELKAEGTKEAAEAQY</sequence>
<dbReference type="Proteomes" id="UP000186698">
    <property type="component" value="Chromosome 9_10S"/>
</dbReference>
<dbReference type="OrthoDB" id="28397at2759"/>
<dbReference type="Pfam" id="PF15502">
    <property type="entry name" value="MPLKIP"/>
    <property type="match status" value="1"/>
</dbReference>
<reference evidence="3" key="1">
    <citation type="submission" date="2025-08" db="UniProtKB">
        <authorList>
            <consortium name="RefSeq"/>
        </authorList>
    </citation>
    <scope>IDENTIFICATION</scope>
    <source>
        <strain evidence="3">J_2021</strain>
        <tissue evidence="3">Erythrocytes</tissue>
    </source>
</reference>
<dbReference type="RefSeq" id="XP_018093470.1">
    <property type="nucleotide sequence ID" value="XM_018237981.2"/>
</dbReference>
<keyword evidence="2" id="KW-1185">Reference proteome</keyword>
<dbReference type="GeneID" id="108702494"/>
<dbReference type="AlphaFoldDB" id="A0A8J0U1N4"/>
<evidence type="ECO:0000313" key="3">
    <source>
        <dbReference type="RefSeq" id="XP_018093470.1"/>
    </source>
</evidence>
<evidence type="ECO:0000313" key="2">
    <source>
        <dbReference type="Proteomes" id="UP000186698"/>
    </source>
</evidence>
<evidence type="ECO:0000256" key="1">
    <source>
        <dbReference type="SAM" id="MobiDB-lite"/>
    </source>
</evidence>
<feature type="compositionally biased region" description="Basic and acidic residues" evidence="1">
    <location>
        <begin position="1"/>
        <end position="16"/>
    </location>
</feature>
<feature type="compositionally biased region" description="Polar residues" evidence="1">
    <location>
        <begin position="90"/>
        <end position="116"/>
    </location>
</feature>
<dbReference type="KEGG" id="xla:108702494"/>
<dbReference type="InterPro" id="IPR028265">
    <property type="entry name" value="TTDN1/SICKLE"/>
</dbReference>
<feature type="region of interest" description="Disordered" evidence="1">
    <location>
        <begin position="1"/>
        <end position="134"/>
    </location>
</feature>
<feature type="compositionally biased region" description="Polar residues" evidence="1">
    <location>
        <begin position="66"/>
        <end position="75"/>
    </location>
</feature>
<organism evidence="2 3">
    <name type="scientific">Xenopus laevis</name>
    <name type="common">African clawed frog</name>
    <dbReference type="NCBI Taxonomy" id="8355"/>
    <lineage>
        <taxon>Eukaryota</taxon>
        <taxon>Metazoa</taxon>
        <taxon>Chordata</taxon>
        <taxon>Craniata</taxon>
        <taxon>Vertebrata</taxon>
        <taxon>Euteleostomi</taxon>
        <taxon>Amphibia</taxon>
        <taxon>Batrachia</taxon>
        <taxon>Anura</taxon>
        <taxon>Pipoidea</taxon>
        <taxon>Pipidae</taxon>
        <taxon>Xenopodinae</taxon>
        <taxon>Xenopus</taxon>
        <taxon>Xenopus</taxon>
    </lineage>
</organism>
<accession>A0A8J0U1N4</accession>
<name>A0A8J0U1N4_XENLA</name>
<gene>
    <name evidence="3" type="primary">LOC108702494</name>
</gene>
<proteinExistence type="predicted"/>